<organism evidence="2">
    <name type="scientific">Arundo donax</name>
    <name type="common">Giant reed</name>
    <name type="synonym">Donax arundinaceus</name>
    <dbReference type="NCBI Taxonomy" id="35708"/>
    <lineage>
        <taxon>Eukaryota</taxon>
        <taxon>Viridiplantae</taxon>
        <taxon>Streptophyta</taxon>
        <taxon>Embryophyta</taxon>
        <taxon>Tracheophyta</taxon>
        <taxon>Spermatophyta</taxon>
        <taxon>Magnoliopsida</taxon>
        <taxon>Liliopsida</taxon>
        <taxon>Poales</taxon>
        <taxon>Poaceae</taxon>
        <taxon>PACMAD clade</taxon>
        <taxon>Arundinoideae</taxon>
        <taxon>Arundineae</taxon>
        <taxon>Arundo</taxon>
    </lineage>
</organism>
<sequence>MFHRRGVRGLKPSATRIAVDLVRGEAGCCPSIAVAIARGSVGVPEGRSLSWEEKMSTTPFARAIRARGGHPSSAFHSKEEGEGRISLAF</sequence>
<proteinExistence type="predicted"/>
<evidence type="ECO:0000256" key="1">
    <source>
        <dbReference type="SAM" id="MobiDB-lite"/>
    </source>
</evidence>
<dbReference type="EMBL" id="GBRH01258379">
    <property type="protein sequence ID" value="JAD39516.1"/>
    <property type="molecule type" value="Transcribed_RNA"/>
</dbReference>
<reference evidence="2" key="2">
    <citation type="journal article" date="2015" name="Data Brief">
        <title>Shoot transcriptome of the giant reed, Arundo donax.</title>
        <authorList>
            <person name="Barrero R.A."/>
            <person name="Guerrero F.D."/>
            <person name="Moolhuijzen P."/>
            <person name="Goolsby J.A."/>
            <person name="Tidwell J."/>
            <person name="Bellgard S.E."/>
            <person name="Bellgard M.I."/>
        </authorList>
    </citation>
    <scope>NUCLEOTIDE SEQUENCE</scope>
    <source>
        <tissue evidence="2">Shoot tissue taken approximately 20 cm above the soil surface</tissue>
    </source>
</reference>
<reference evidence="2" key="1">
    <citation type="submission" date="2014-09" db="EMBL/GenBank/DDBJ databases">
        <authorList>
            <person name="Magalhaes I.L.F."/>
            <person name="Oliveira U."/>
            <person name="Santos F.R."/>
            <person name="Vidigal T.H.D.A."/>
            <person name="Brescovit A.D."/>
            <person name="Santos A.J."/>
        </authorList>
    </citation>
    <scope>NUCLEOTIDE SEQUENCE</scope>
    <source>
        <tissue evidence="2">Shoot tissue taken approximately 20 cm above the soil surface</tissue>
    </source>
</reference>
<protein>
    <submittedName>
        <fullName evidence="2">Uncharacterized protein</fullName>
    </submittedName>
</protein>
<dbReference type="AlphaFoldDB" id="A0A0A8ZL35"/>
<name>A0A0A8ZL35_ARUDO</name>
<feature type="region of interest" description="Disordered" evidence="1">
    <location>
        <begin position="67"/>
        <end position="89"/>
    </location>
</feature>
<accession>A0A0A8ZL35</accession>
<evidence type="ECO:0000313" key="2">
    <source>
        <dbReference type="EMBL" id="JAD39516.1"/>
    </source>
</evidence>